<evidence type="ECO:0008006" key="6">
    <source>
        <dbReference type="Google" id="ProtNLM"/>
    </source>
</evidence>
<feature type="compositionally biased region" description="Low complexity" evidence="1">
    <location>
        <begin position="390"/>
        <end position="509"/>
    </location>
</feature>
<dbReference type="EMBL" id="KQ965734">
    <property type="protein sequence ID" value="KXS21050.1"/>
    <property type="molecule type" value="Genomic_DNA"/>
</dbReference>
<keyword evidence="2" id="KW-0472">Membrane</keyword>
<feature type="region of interest" description="Disordered" evidence="1">
    <location>
        <begin position="390"/>
        <end position="574"/>
    </location>
</feature>
<reference evidence="4 5" key="1">
    <citation type="journal article" date="2015" name="Genome Biol. Evol.">
        <title>Phylogenomic analyses indicate that early fungi evolved digesting cell walls of algal ancestors of land plants.</title>
        <authorList>
            <person name="Chang Y."/>
            <person name="Wang S."/>
            <person name="Sekimoto S."/>
            <person name="Aerts A.L."/>
            <person name="Choi C."/>
            <person name="Clum A."/>
            <person name="LaButti K.M."/>
            <person name="Lindquist E.A."/>
            <person name="Yee Ngan C."/>
            <person name="Ohm R.A."/>
            <person name="Salamov A.A."/>
            <person name="Grigoriev I.V."/>
            <person name="Spatafora J.W."/>
            <person name="Berbee M.L."/>
        </authorList>
    </citation>
    <scope>NUCLEOTIDE SEQUENCE [LARGE SCALE GENOMIC DNA]</scope>
    <source>
        <strain evidence="4 5">JEL478</strain>
    </source>
</reference>
<keyword evidence="3" id="KW-0732">Signal</keyword>
<dbReference type="PANTHER" id="PTHR22917:SF6">
    <property type="entry name" value="EG:8D8.2 PROTEIN-RELATED"/>
    <property type="match status" value="1"/>
</dbReference>
<dbReference type="Gene3D" id="3.10.100.10">
    <property type="entry name" value="Mannose-Binding Protein A, subunit A"/>
    <property type="match status" value="1"/>
</dbReference>
<name>A0A139AWF1_GONPJ</name>
<dbReference type="SUPFAM" id="SSF56436">
    <property type="entry name" value="C-type lectin-like"/>
    <property type="match status" value="1"/>
</dbReference>
<accession>A0A139AWF1</accession>
<dbReference type="InterPro" id="IPR016186">
    <property type="entry name" value="C-type_lectin-like/link_sf"/>
</dbReference>
<evidence type="ECO:0000313" key="4">
    <source>
        <dbReference type="EMBL" id="KXS21050.1"/>
    </source>
</evidence>
<feature type="compositionally biased region" description="Pro residues" evidence="1">
    <location>
        <begin position="554"/>
        <end position="573"/>
    </location>
</feature>
<protein>
    <recommendedName>
        <fullName evidence="6">Apple domain-containing protein</fullName>
    </recommendedName>
</protein>
<dbReference type="InterPro" id="IPR016187">
    <property type="entry name" value="CTDL_fold"/>
</dbReference>
<dbReference type="Proteomes" id="UP000070544">
    <property type="component" value="Unassembled WGS sequence"/>
</dbReference>
<dbReference type="Gene3D" id="3.50.4.10">
    <property type="entry name" value="Hepatocyte Growth Factor"/>
    <property type="match status" value="1"/>
</dbReference>
<gene>
    <name evidence="4" type="ORF">M427DRAFT_151733</name>
</gene>
<feature type="chain" id="PRO_5007296487" description="Apple domain-containing protein" evidence="3">
    <location>
        <begin position="24"/>
        <end position="970"/>
    </location>
</feature>
<dbReference type="AlphaFoldDB" id="A0A139AWF1"/>
<proteinExistence type="predicted"/>
<feature type="compositionally biased region" description="Polar residues" evidence="1">
    <location>
        <begin position="523"/>
        <end position="536"/>
    </location>
</feature>
<evidence type="ECO:0000256" key="1">
    <source>
        <dbReference type="SAM" id="MobiDB-lite"/>
    </source>
</evidence>
<dbReference type="PANTHER" id="PTHR22917">
    <property type="entry name" value="HEMOPEXIN DOMAIN-CONTAINING PROTEIN"/>
    <property type="match status" value="1"/>
</dbReference>
<feature type="transmembrane region" description="Helical" evidence="2">
    <location>
        <begin position="671"/>
        <end position="694"/>
    </location>
</feature>
<keyword evidence="2" id="KW-0812">Transmembrane</keyword>
<feature type="signal peptide" evidence="3">
    <location>
        <begin position="1"/>
        <end position="23"/>
    </location>
</feature>
<dbReference type="STRING" id="1344416.A0A139AWF1"/>
<dbReference type="InterPro" id="IPR051298">
    <property type="entry name" value="Heme_transport/Cell_adhesion"/>
</dbReference>
<evidence type="ECO:0000256" key="2">
    <source>
        <dbReference type="SAM" id="Phobius"/>
    </source>
</evidence>
<keyword evidence="2" id="KW-1133">Transmembrane helix</keyword>
<dbReference type="CDD" id="cd00037">
    <property type="entry name" value="CLECT"/>
    <property type="match status" value="1"/>
</dbReference>
<dbReference type="OrthoDB" id="441660at2759"/>
<organism evidence="4 5">
    <name type="scientific">Gonapodya prolifera (strain JEL478)</name>
    <name type="common">Monoblepharis prolifera</name>
    <dbReference type="NCBI Taxonomy" id="1344416"/>
    <lineage>
        <taxon>Eukaryota</taxon>
        <taxon>Fungi</taxon>
        <taxon>Fungi incertae sedis</taxon>
        <taxon>Chytridiomycota</taxon>
        <taxon>Chytridiomycota incertae sedis</taxon>
        <taxon>Monoblepharidomycetes</taxon>
        <taxon>Monoblepharidales</taxon>
        <taxon>Gonapodyaceae</taxon>
        <taxon>Gonapodya</taxon>
    </lineage>
</organism>
<keyword evidence="5" id="KW-1185">Reference proteome</keyword>
<evidence type="ECO:0000256" key="3">
    <source>
        <dbReference type="SAM" id="SignalP"/>
    </source>
</evidence>
<sequence length="970" mass="96870">MPSTLQSAVVCLLSFGLIAFSKAQPPAAPNYVYYSSDIDYTDEYIGYIYGGQASASDPECRYICDYRTECAGYMLRGDGTCIAIMNTNGGQPFPGTYTYLKQIIGFSTPNTPYTPDANFIYPIPNYNVIPGVTFNTNDFAFFRTTNIADCEALCNIFVAKCSLFVWTQSSNYCYLKQEPNNAPFLGPVAGVPQDSYIKIANIPTFGGVTENWCLSRGGAIVGGLCQVWNMPQYRQAKFNIIPPGQPIDPGAAEGWTILNGRAVKLVGKSSNWFDAMLDASTYQGELAFPTGAAEMIQLYNALGTSIGPGLIAYVGADDLNTADQFQSSTSYGGNAAASYDFVTGGPDNGFGYDCLELYGSEGGKGNIINCFFVRDFYIVERRLLQITTTTSVTTTQTSTTQSTTTSATTTKPTTTSTQTSTITTKTSTTVPTTTSTQTTTATQTTTQTPLPTTTQTTTQTPSPTTTQTTTQTPLPTTTQTTTQTPLPTTTQTTTQTPLPTTTQTPTVGNTPPPPATTTGPLPESTQGSTVPQTGITTLPAPPPVSQPGTTTLPPSVPPVPQPGTTTFPPPVSPVVPTQTQSAILVLPPVERPITTPIPPILLSTVDTIAPSSSLIVPSGTPQPSITISTPAGTATPPPFRDAVPSQTLTITSTAVAVDSASSTSSGRPSPAVIAGATVGALAGAALLGFGAIAVKGGFFGTGSYTVLATTGAAAGMGGATAAGAGAGAAASGVGGAGVTAGAGGVTNAAVIAGGFSPVALAAVASGDAAIGAATGTSVITGVGKSLAGGGVSTTFSAGTATGVAVPSAAAAYVVGTGVGLGGAQATTTSAAAVGMQGAGITANVPASGMSGAGSVGNTGSGSGQGVGSNRGNIGGAGTVGNVGPTQGFGVGANTGPVSGMGTGANISGMGQTGGTLPGLGVESSGDGLNIWPIVASIWAGGQAGGGVAAALEEGQVLLPASKRDDDDDDK</sequence>
<feature type="region of interest" description="Disordered" evidence="1">
    <location>
        <begin position="853"/>
        <end position="878"/>
    </location>
</feature>
<evidence type="ECO:0000313" key="5">
    <source>
        <dbReference type="Proteomes" id="UP000070544"/>
    </source>
</evidence>